<reference evidence="1 2" key="1">
    <citation type="submission" date="2017-06" db="EMBL/GenBank/DDBJ databases">
        <title>Draft genome of Pseudomonas nitroreducens DF05.</title>
        <authorList>
            <person name="Iyer R."/>
        </authorList>
    </citation>
    <scope>NUCLEOTIDE SEQUENCE [LARGE SCALE GENOMIC DNA]</scope>
    <source>
        <strain evidence="1 2">DF05</strain>
    </source>
</reference>
<dbReference type="AlphaFoldDB" id="A0A246F6B8"/>
<comment type="caution">
    <text evidence="1">The sequence shown here is derived from an EMBL/GenBank/DDBJ whole genome shotgun (WGS) entry which is preliminary data.</text>
</comment>
<evidence type="ECO:0000313" key="2">
    <source>
        <dbReference type="Proteomes" id="UP000198145"/>
    </source>
</evidence>
<name>A0A246F6B8_PSENT</name>
<sequence>MKHSHSRLALLLIYCGSGQEAGRTGTWAASGSVAQRLKALARDMSDRPMVAEAGGSENY</sequence>
<gene>
    <name evidence="1" type="ORF">CEG18_22305</name>
</gene>
<protein>
    <submittedName>
        <fullName evidence="1">Uncharacterized protein</fullName>
    </submittedName>
</protein>
<dbReference type="EMBL" id="NJBA01000008">
    <property type="protein sequence ID" value="OWP48754.1"/>
    <property type="molecule type" value="Genomic_DNA"/>
</dbReference>
<proteinExistence type="predicted"/>
<evidence type="ECO:0000313" key="1">
    <source>
        <dbReference type="EMBL" id="OWP48754.1"/>
    </source>
</evidence>
<dbReference type="Proteomes" id="UP000198145">
    <property type="component" value="Unassembled WGS sequence"/>
</dbReference>
<organism evidence="1 2">
    <name type="scientific">Pseudomonas nitroreducens</name>
    <dbReference type="NCBI Taxonomy" id="46680"/>
    <lineage>
        <taxon>Bacteria</taxon>
        <taxon>Pseudomonadati</taxon>
        <taxon>Pseudomonadota</taxon>
        <taxon>Gammaproteobacteria</taxon>
        <taxon>Pseudomonadales</taxon>
        <taxon>Pseudomonadaceae</taxon>
        <taxon>Pseudomonas</taxon>
    </lineage>
</organism>
<accession>A0A246F6B8</accession>